<organism evidence="1 2">
    <name type="scientific">Jiella mangrovi</name>
    <dbReference type="NCBI Taxonomy" id="2821407"/>
    <lineage>
        <taxon>Bacteria</taxon>
        <taxon>Pseudomonadati</taxon>
        <taxon>Pseudomonadota</taxon>
        <taxon>Alphaproteobacteria</taxon>
        <taxon>Hyphomicrobiales</taxon>
        <taxon>Aurantimonadaceae</taxon>
        <taxon>Jiella</taxon>
    </lineage>
</organism>
<gene>
    <name evidence="1" type="ORF">J6595_15750</name>
</gene>
<accession>A0ABS4BJV3</accession>
<reference evidence="1 2" key="1">
    <citation type="submission" date="2021-04" db="EMBL/GenBank/DDBJ databases">
        <title>Whole genome sequence of Jiella sp. KSK16Y-1.</title>
        <authorList>
            <person name="Tuo L."/>
        </authorList>
    </citation>
    <scope>NUCLEOTIDE SEQUENCE [LARGE SCALE GENOMIC DNA]</scope>
    <source>
        <strain evidence="1 2">KSK16Y-1</strain>
    </source>
</reference>
<dbReference type="EMBL" id="JAGJCF010000013">
    <property type="protein sequence ID" value="MBP0617042.1"/>
    <property type="molecule type" value="Genomic_DNA"/>
</dbReference>
<dbReference type="SMART" id="SM00855">
    <property type="entry name" value="PGAM"/>
    <property type="match status" value="1"/>
</dbReference>
<dbReference type="Pfam" id="PF00300">
    <property type="entry name" value="His_Phos_1"/>
    <property type="match status" value="1"/>
</dbReference>
<dbReference type="InterPro" id="IPR029033">
    <property type="entry name" value="His_PPase_superfam"/>
</dbReference>
<comment type="caution">
    <text evidence="1">The sequence shown here is derived from an EMBL/GenBank/DDBJ whole genome shotgun (WGS) entry which is preliminary data.</text>
</comment>
<proteinExistence type="predicted"/>
<dbReference type="RefSeq" id="WP_209595539.1">
    <property type="nucleotide sequence ID" value="NZ_JAGJCF010000013.1"/>
</dbReference>
<protein>
    <submittedName>
        <fullName evidence="1">Histidine phosphatase family protein</fullName>
    </submittedName>
</protein>
<dbReference type="PANTHER" id="PTHR47623">
    <property type="entry name" value="OS09G0287300 PROTEIN"/>
    <property type="match status" value="1"/>
</dbReference>
<dbReference type="InterPro" id="IPR013078">
    <property type="entry name" value="His_Pase_superF_clade-1"/>
</dbReference>
<sequence>MNASSGPRLLILRHAHSSWAQPGQRDHQRPLDGRGEEDAGRLAALLAEEGLSVDAIVCSTATRAVDTLSPLLAVLGKDVPLEYSDDLYALGAEAYMAAAAKAAAGVSTLLLVGHNPMVEDFTRGLAKDGDEDALAAIATGFPTCALAVVALDRPFAEIAPGAGQLMRVLRP</sequence>
<dbReference type="Gene3D" id="3.40.50.1240">
    <property type="entry name" value="Phosphoglycerate mutase-like"/>
    <property type="match status" value="1"/>
</dbReference>
<dbReference type="SUPFAM" id="SSF53254">
    <property type="entry name" value="Phosphoglycerate mutase-like"/>
    <property type="match status" value="1"/>
</dbReference>
<dbReference type="Proteomes" id="UP000678276">
    <property type="component" value="Unassembled WGS sequence"/>
</dbReference>
<evidence type="ECO:0000313" key="1">
    <source>
        <dbReference type="EMBL" id="MBP0617042.1"/>
    </source>
</evidence>
<keyword evidence="2" id="KW-1185">Reference proteome</keyword>
<name>A0ABS4BJV3_9HYPH</name>
<evidence type="ECO:0000313" key="2">
    <source>
        <dbReference type="Proteomes" id="UP000678276"/>
    </source>
</evidence>
<dbReference type="CDD" id="cd07067">
    <property type="entry name" value="HP_PGM_like"/>
    <property type="match status" value="1"/>
</dbReference>
<dbReference type="PANTHER" id="PTHR47623:SF1">
    <property type="entry name" value="OS09G0287300 PROTEIN"/>
    <property type="match status" value="1"/>
</dbReference>